<sequence>MLAWYTPNRFFNRGKPNSNNAYLNISDELILFLKNNATIQNKLALSAEPVRDNSENILRYNKPSVEDNKLGFGLSKRVDEYRDINDAATIQFFVRLVSSLHPILEL</sequence>
<protein>
    <submittedName>
        <fullName evidence="1">Uncharacterized protein</fullName>
    </submittedName>
</protein>
<organism evidence="1 2">
    <name type="scientific">Thelohanellus kitauei</name>
    <name type="common">Myxosporean</name>
    <dbReference type="NCBI Taxonomy" id="669202"/>
    <lineage>
        <taxon>Eukaryota</taxon>
        <taxon>Metazoa</taxon>
        <taxon>Cnidaria</taxon>
        <taxon>Myxozoa</taxon>
        <taxon>Myxosporea</taxon>
        <taxon>Bivalvulida</taxon>
        <taxon>Platysporina</taxon>
        <taxon>Myxobolidae</taxon>
        <taxon>Thelohanellus</taxon>
    </lineage>
</organism>
<keyword evidence="2" id="KW-1185">Reference proteome</keyword>
<gene>
    <name evidence="1" type="ORF">RF11_08121</name>
</gene>
<evidence type="ECO:0000313" key="2">
    <source>
        <dbReference type="Proteomes" id="UP000031668"/>
    </source>
</evidence>
<accession>A0A0C2M9R2</accession>
<dbReference type="Proteomes" id="UP000031668">
    <property type="component" value="Unassembled WGS sequence"/>
</dbReference>
<comment type="caution">
    <text evidence="1">The sequence shown here is derived from an EMBL/GenBank/DDBJ whole genome shotgun (WGS) entry which is preliminary data.</text>
</comment>
<evidence type="ECO:0000313" key="1">
    <source>
        <dbReference type="EMBL" id="KII63735.1"/>
    </source>
</evidence>
<name>A0A0C2M9R2_THEKT</name>
<dbReference type="EMBL" id="JWZT01004602">
    <property type="protein sequence ID" value="KII63735.1"/>
    <property type="molecule type" value="Genomic_DNA"/>
</dbReference>
<reference evidence="1 2" key="1">
    <citation type="journal article" date="2014" name="Genome Biol. Evol.">
        <title>The genome of the myxosporean Thelohanellus kitauei shows adaptations to nutrient acquisition within its fish host.</title>
        <authorList>
            <person name="Yang Y."/>
            <person name="Xiong J."/>
            <person name="Zhou Z."/>
            <person name="Huo F."/>
            <person name="Miao W."/>
            <person name="Ran C."/>
            <person name="Liu Y."/>
            <person name="Zhang J."/>
            <person name="Feng J."/>
            <person name="Wang M."/>
            <person name="Wang M."/>
            <person name="Wang L."/>
            <person name="Yao B."/>
        </authorList>
    </citation>
    <scope>NUCLEOTIDE SEQUENCE [LARGE SCALE GENOMIC DNA]</scope>
    <source>
        <strain evidence="1">Wuqing</strain>
    </source>
</reference>
<dbReference type="AlphaFoldDB" id="A0A0C2M9R2"/>
<proteinExistence type="predicted"/>